<proteinExistence type="predicted"/>
<accession>A0A1F4YD78</accession>
<gene>
    <name evidence="1" type="ORF">A2876_03180</name>
</gene>
<sequence>MPADNRDYRYSKNSVINRTEYDDIINLVKSKSSVIDLACGDGSLLLRLQKEKKVTNSYGIELSSSGVTSAREKGLKVKRGRIDRPLTEIKNKQFDFSIVNVTLQMVMYPELVVDEMVRISRYQIISFPNFGYLPNRIEMLTTGRMPKIMLFGYTWYSTGQIHQLSVADFEDFVRERGYITLNRIFKMPKVQFFIPEFLHSKFPNATSTLAIYLLGGKK</sequence>
<organism evidence="1 2">
    <name type="scientific">Candidatus Amesbacteria bacterium RIFCSPHIGHO2_01_FULL_48_32b</name>
    <dbReference type="NCBI Taxonomy" id="1797253"/>
    <lineage>
        <taxon>Bacteria</taxon>
        <taxon>Candidatus Amesiibacteriota</taxon>
    </lineage>
</organism>
<dbReference type="Gene3D" id="3.40.50.150">
    <property type="entry name" value="Vaccinia Virus protein VP39"/>
    <property type="match status" value="1"/>
</dbReference>
<dbReference type="SUPFAM" id="SSF53335">
    <property type="entry name" value="S-adenosyl-L-methionine-dependent methyltransferases"/>
    <property type="match status" value="1"/>
</dbReference>
<evidence type="ECO:0000313" key="1">
    <source>
        <dbReference type="EMBL" id="OGC91919.1"/>
    </source>
</evidence>
<dbReference type="CDD" id="cd02440">
    <property type="entry name" value="AdoMet_MTases"/>
    <property type="match status" value="1"/>
</dbReference>
<dbReference type="Pfam" id="PF07021">
    <property type="entry name" value="MetW"/>
    <property type="match status" value="1"/>
</dbReference>
<dbReference type="Proteomes" id="UP000178176">
    <property type="component" value="Unassembled WGS sequence"/>
</dbReference>
<dbReference type="AlphaFoldDB" id="A0A1F4YD78"/>
<comment type="caution">
    <text evidence="1">The sequence shown here is derived from an EMBL/GenBank/DDBJ whole genome shotgun (WGS) entry which is preliminary data.</text>
</comment>
<dbReference type="InterPro" id="IPR029063">
    <property type="entry name" value="SAM-dependent_MTases_sf"/>
</dbReference>
<dbReference type="InterPro" id="IPR010743">
    <property type="entry name" value="Methionine_synth_MetW"/>
</dbReference>
<dbReference type="EMBL" id="MEXH01000026">
    <property type="protein sequence ID" value="OGC91919.1"/>
    <property type="molecule type" value="Genomic_DNA"/>
</dbReference>
<name>A0A1F4YD78_9BACT</name>
<protein>
    <recommendedName>
        <fullName evidence="3">Methionine biosynthesis protein MetW</fullName>
    </recommendedName>
</protein>
<reference evidence="1 2" key="1">
    <citation type="journal article" date="2016" name="Nat. Commun.">
        <title>Thousands of microbial genomes shed light on interconnected biogeochemical processes in an aquifer system.</title>
        <authorList>
            <person name="Anantharaman K."/>
            <person name="Brown C.T."/>
            <person name="Hug L.A."/>
            <person name="Sharon I."/>
            <person name="Castelle C.J."/>
            <person name="Probst A.J."/>
            <person name="Thomas B.C."/>
            <person name="Singh A."/>
            <person name="Wilkins M.J."/>
            <person name="Karaoz U."/>
            <person name="Brodie E.L."/>
            <person name="Williams K.H."/>
            <person name="Hubbard S.S."/>
            <person name="Banfield J.F."/>
        </authorList>
    </citation>
    <scope>NUCLEOTIDE SEQUENCE [LARGE SCALE GENOMIC DNA]</scope>
</reference>
<evidence type="ECO:0008006" key="3">
    <source>
        <dbReference type="Google" id="ProtNLM"/>
    </source>
</evidence>
<evidence type="ECO:0000313" key="2">
    <source>
        <dbReference type="Proteomes" id="UP000178176"/>
    </source>
</evidence>